<reference evidence="7" key="4">
    <citation type="submission" date="2025-08" db="UniProtKB">
        <authorList>
            <consortium name="Ensembl"/>
        </authorList>
    </citation>
    <scope>IDENTIFICATION</scope>
</reference>
<dbReference type="InterPro" id="IPR013083">
    <property type="entry name" value="Znf_RING/FYVE/PHD"/>
</dbReference>
<dbReference type="PROSITE" id="PS00518">
    <property type="entry name" value="ZF_RING_1"/>
    <property type="match status" value="1"/>
</dbReference>
<evidence type="ECO:0000259" key="6">
    <source>
        <dbReference type="PROSITE" id="PS50089"/>
    </source>
</evidence>
<evidence type="ECO:0000313" key="7">
    <source>
        <dbReference type="Ensembl" id="ENSCMIP00000001124.1"/>
    </source>
</evidence>
<reference evidence="7" key="5">
    <citation type="submission" date="2025-09" db="UniProtKB">
        <authorList>
            <consortium name="Ensembl"/>
        </authorList>
    </citation>
    <scope>IDENTIFICATION</scope>
</reference>
<evidence type="ECO:0000256" key="4">
    <source>
        <dbReference type="PROSITE-ProRule" id="PRU00175"/>
    </source>
</evidence>
<organism evidence="7 8">
    <name type="scientific">Callorhinchus milii</name>
    <name type="common">Ghost shark</name>
    <dbReference type="NCBI Taxonomy" id="7868"/>
    <lineage>
        <taxon>Eukaryota</taxon>
        <taxon>Metazoa</taxon>
        <taxon>Chordata</taxon>
        <taxon>Craniata</taxon>
        <taxon>Vertebrata</taxon>
        <taxon>Chondrichthyes</taxon>
        <taxon>Holocephali</taxon>
        <taxon>Chimaeriformes</taxon>
        <taxon>Callorhinchidae</taxon>
        <taxon>Callorhinchus</taxon>
    </lineage>
</organism>
<reference evidence="8" key="1">
    <citation type="journal article" date="2006" name="Science">
        <title>Ancient noncoding elements conserved in the human genome.</title>
        <authorList>
            <person name="Venkatesh B."/>
            <person name="Kirkness E.F."/>
            <person name="Loh Y.H."/>
            <person name="Halpern A.L."/>
            <person name="Lee A.P."/>
            <person name="Johnson J."/>
            <person name="Dandona N."/>
            <person name="Viswanathan L.D."/>
            <person name="Tay A."/>
            <person name="Venter J.C."/>
            <person name="Strausberg R.L."/>
            <person name="Brenner S."/>
        </authorList>
    </citation>
    <scope>NUCLEOTIDE SEQUENCE [LARGE SCALE GENOMIC DNA]</scope>
</reference>
<keyword evidence="1" id="KW-0479">Metal-binding</keyword>
<evidence type="ECO:0000256" key="1">
    <source>
        <dbReference type="ARBA" id="ARBA00022723"/>
    </source>
</evidence>
<dbReference type="Pfam" id="PF13445">
    <property type="entry name" value="zf-RING_UBOX"/>
    <property type="match status" value="1"/>
</dbReference>
<reference evidence="8" key="3">
    <citation type="journal article" date="2014" name="Nature">
        <title>Elephant shark genome provides unique insights into gnathostome evolution.</title>
        <authorList>
            <consortium name="International Elephant Shark Genome Sequencing Consortium"/>
            <person name="Venkatesh B."/>
            <person name="Lee A.P."/>
            <person name="Ravi V."/>
            <person name="Maurya A.K."/>
            <person name="Lian M.M."/>
            <person name="Swann J.B."/>
            <person name="Ohta Y."/>
            <person name="Flajnik M.F."/>
            <person name="Sutoh Y."/>
            <person name="Kasahara M."/>
            <person name="Hoon S."/>
            <person name="Gangu V."/>
            <person name="Roy S.W."/>
            <person name="Irimia M."/>
            <person name="Korzh V."/>
            <person name="Kondrychyn I."/>
            <person name="Lim Z.W."/>
            <person name="Tay B.H."/>
            <person name="Tohari S."/>
            <person name="Kong K.W."/>
            <person name="Ho S."/>
            <person name="Lorente-Galdos B."/>
            <person name="Quilez J."/>
            <person name="Marques-Bonet T."/>
            <person name="Raney B.J."/>
            <person name="Ingham P.W."/>
            <person name="Tay A."/>
            <person name="Hillier L.W."/>
            <person name="Minx P."/>
            <person name="Boehm T."/>
            <person name="Wilson R.K."/>
            <person name="Brenner S."/>
            <person name="Warren W.C."/>
        </authorList>
    </citation>
    <scope>NUCLEOTIDE SEQUENCE [LARGE SCALE GENOMIC DNA]</scope>
</reference>
<dbReference type="GO" id="GO:0008270">
    <property type="term" value="F:zinc ion binding"/>
    <property type="evidence" value="ECO:0007669"/>
    <property type="project" value="UniProtKB-KW"/>
</dbReference>
<keyword evidence="8" id="KW-1185">Reference proteome</keyword>
<dbReference type="SUPFAM" id="SSF57850">
    <property type="entry name" value="RING/U-box"/>
    <property type="match status" value="1"/>
</dbReference>
<feature type="domain" description="RING-type" evidence="6">
    <location>
        <begin position="12"/>
        <end position="53"/>
    </location>
</feature>
<evidence type="ECO:0000256" key="3">
    <source>
        <dbReference type="ARBA" id="ARBA00022833"/>
    </source>
</evidence>
<proteinExistence type="predicted"/>
<dbReference type="GeneTree" id="ENSGT00940000160067"/>
<dbReference type="InterPro" id="IPR001841">
    <property type="entry name" value="Znf_RING"/>
</dbReference>
<dbReference type="InterPro" id="IPR047153">
    <property type="entry name" value="TRIM45/56/19-like"/>
</dbReference>
<dbReference type="SMART" id="SM00184">
    <property type="entry name" value="RING"/>
    <property type="match status" value="1"/>
</dbReference>
<dbReference type="InterPro" id="IPR027370">
    <property type="entry name" value="Znf-RING_euk"/>
</dbReference>
<evidence type="ECO:0000313" key="8">
    <source>
        <dbReference type="Proteomes" id="UP000314986"/>
    </source>
</evidence>
<accession>A0A4W3GSY9</accession>
<dbReference type="InterPro" id="IPR017907">
    <property type="entry name" value="Znf_RING_CS"/>
</dbReference>
<feature type="region of interest" description="Disordered" evidence="5">
    <location>
        <begin position="125"/>
        <end position="144"/>
    </location>
</feature>
<keyword evidence="3" id="KW-0862">Zinc</keyword>
<reference evidence="8" key="2">
    <citation type="journal article" date="2007" name="PLoS Biol.">
        <title>Survey sequencing and comparative analysis of the elephant shark (Callorhinchus milii) genome.</title>
        <authorList>
            <person name="Venkatesh B."/>
            <person name="Kirkness E.F."/>
            <person name="Loh Y.H."/>
            <person name="Halpern A.L."/>
            <person name="Lee A.P."/>
            <person name="Johnson J."/>
            <person name="Dandona N."/>
            <person name="Viswanathan L.D."/>
            <person name="Tay A."/>
            <person name="Venter J.C."/>
            <person name="Strausberg R.L."/>
            <person name="Brenner S."/>
        </authorList>
    </citation>
    <scope>NUCLEOTIDE SEQUENCE [LARGE SCALE GENOMIC DNA]</scope>
</reference>
<protein>
    <recommendedName>
        <fullName evidence="6">RING-type domain-containing protein</fullName>
    </recommendedName>
</protein>
<dbReference type="Ensembl" id="ENSCMIT00000001181.1">
    <property type="protein sequence ID" value="ENSCMIP00000001124.1"/>
    <property type="gene ID" value="ENSCMIG00000000757.1"/>
</dbReference>
<feature type="compositionally biased region" description="Basic and acidic residues" evidence="5">
    <location>
        <begin position="80"/>
        <end position="105"/>
    </location>
</feature>
<keyword evidence="2 4" id="KW-0863">Zinc-finger</keyword>
<evidence type="ECO:0000256" key="2">
    <source>
        <dbReference type="ARBA" id="ARBA00022771"/>
    </source>
</evidence>
<name>A0A4W3GSY9_CALMI</name>
<dbReference type="InParanoid" id="A0A4W3GSY9"/>
<dbReference type="AlphaFoldDB" id="A0A4W3GSY9"/>
<dbReference type="Gene3D" id="3.30.40.10">
    <property type="entry name" value="Zinc/RING finger domain, C3HC4 (zinc finger)"/>
    <property type="match status" value="1"/>
</dbReference>
<dbReference type="FunFam" id="3.30.40.10:FF:000077">
    <property type="entry name" value="E3 ubiquitin-protein ligase SH3RF1 isoform X1"/>
    <property type="match status" value="1"/>
</dbReference>
<dbReference type="PROSITE" id="PS50089">
    <property type="entry name" value="ZF_RING_2"/>
    <property type="match status" value="1"/>
</dbReference>
<evidence type="ECO:0000256" key="5">
    <source>
        <dbReference type="SAM" id="MobiDB-lite"/>
    </source>
</evidence>
<dbReference type="PANTHER" id="PTHR25462">
    <property type="entry name" value="BONUS, ISOFORM C-RELATED"/>
    <property type="match status" value="1"/>
</dbReference>
<dbReference type="PANTHER" id="PTHR25462:SF296">
    <property type="entry name" value="MEIOTIC P26, ISOFORM F"/>
    <property type="match status" value="1"/>
</dbReference>
<dbReference type="Proteomes" id="UP000314986">
    <property type="component" value="Unassembled WGS sequence"/>
</dbReference>
<feature type="region of interest" description="Disordered" evidence="5">
    <location>
        <begin position="80"/>
        <end position="109"/>
    </location>
</feature>
<sequence length="144" mass="16069">MDDLAWLDLLECPVCFERLEATAKVLPCQHTFCKACLQRIHSSRKELRCPECRTPVACGIEELPVNLLLVRLLHGMKHGQSDARADGARAHQPSPRREQARRAGDLGEGVTADLRVLHVSRSLSCDSESERGGTGRRASAWRSW</sequence>